<dbReference type="InterPro" id="IPR037171">
    <property type="entry name" value="NagB/RpiA_transferase-like"/>
</dbReference>
<evidence type="ECO:0000256" key="2">
    <source>
        <dbReference type="ARBA" id="ARBA00022679"/>
    </source>
</evidence>
<dbReference type="Gene3D" id="3.40.1080.10">
    <property type="entry name" value="Glutaconate Coenzyme A-transferase"/>
    <property type="match status" value="2"/>
</dbReference>
<dbReference type="InterPro" id="IPR004165">
    <property type="entry name" value="CoA_trans_fam_I"/>
</dbReference>
<evidence type="ECO:0000313" key="5">
    <source>
        <dbReference type="EMBL" id="KIL45248.1"/>
    </source>
</evidence>
<sequence>MGTTSQIEKSKSKVISADEAVKRIPNDATLTIGGLISILCPEKVLAALGERFLATAEPKNLSVITPVRVGWDPTKSTGLEHVAYKGMLKRLVSGSFNVKESPNLTSMIRNNEIEAYNFSMGTLFQLIRSIAGGHPGLLTKAGLHTYVDPRLDGGRLNDFTKTELNQLIEINGEEHLFYPSFPIDVAIIRGTTADENGNITLEDEPTTLSGLEMAMAAKASGGYVIAQVKRLTENNTLHPRSVEIPGILVDAIVIDEEQTQSLLQGHDPSWTGETRKPMSQLRKPLPLDEKKVILQRAAEEIEPGMTVNLGVGIPVDLPRLAIEQDFFKDITFSLEHGAIGGVPMGVEVFGAHINPDAFVTSPQIFDFYQGGGLSATLLGFAQIDSSGNVNVSKFNGIYRGSGGFIDITHKTPKILYCGTLTSGGLKVSVADGQLKIENEGRHKKFVESIEHMTFNAAEAIKKGQEVLYITERCVFRLETDGLLLIEHAPGVDVEKDILANVDCKVSISPDLKEMKSSYFKQSTSEVVMERM</sequence>
<protein>
    <recommendedName>
        <fullName evidence="7">CoA transferase</fullName>
    </recommendedName>
</protein>
<keyword evidence="6" id="KW-1185">Reference proteome</keyword>
<dbReference type="SMART" id="SM00882">
    <property type="entry name" value="CoA_trans"/>
    <property type="match status" value="2"/>
</dbReference>
<dbReference type="SUPFAM" id="SSF100950">
    <property type="entry name" value="NagB/RpiA/CoA transferase-like"/>
    <property type="match status" value="2"/>
</dbReference>
<dbReference type="PATRIC" id="fig|889306.3.peg.2804"/>
<dbReference type="PANTHER" id="PTHR43293">
    <property type="entry name" value="ACETATE COA-TRANSFERASE YDIF"/>
    <property type="match status" value="1"/>
</dbReference>
<gene>
    <name evidence="5" type="ORF">KP78_27920</name>
</gene>
<dbReference type="STRING" id="889306.KP78_27920"/>
<keyword evidence="2 3" id="KW-0808">Transferase</keyword>
<evidence type="ECO:0000256" key="3">
    <source>
        <dbReference type="PIRNR" id="PIRNR000858"/>
    </source>
</evidence>
<name>A0A0C2VML7_9BACL</name>
<comment type="caution">
    <text evidence="5">The sequence shown here is derived from an EMBL/GenBank/DDBJ whole genome shotgun (WGS) entry which is preliminary data.</text>
</comment>
<dbReference type="AlphaFoldDB" id="A0A0C2VML7"/>
<dbReference type="EMBL" id="JXRP01000018">
    <property type="protein sequence ID" value="KIL45248.1"/>
    <property type="molecule type" value="Genomic_DNA"/>
</dbReference>
<dbReference type="RefSeq" id="WP_052474809.1">
    <property type="nucleotide sequence ID" value="NZ_JXRP01000018.1"/>
</dbReference>
<dbReference type="GO" id="GO:0046952">
    <property type="term" value="P:ketone body catabolic process"/>
    <property type="evidence" value="ECO:0007669"/>
    <property type="project" value="InterPro"/>
</dbReference>
<comment type="similarity">
    <text evidence="1 3">Belongs to the 3-oxoacid CoA-transferase family.</text>
</comment>
<reference evidence="5 6" key="1">
    <citation type="submission" date="2015-01" db="EMBL/GenBank/DDBJ databases">
        <title>Genome sequencing of Jeotgalibacillus soli.</title>
        <authorList>
            <person name="Goh K.M."/>
            <person name="Chan K.-G."/>
            <person name="Yaakop A.S."/>
            <person name="Ee R."/>
            <person name="Gan H.M."/>
            <person name="Chan C.S."/>
        </authorList>
    </citation>
    <scope>NUCLEOTIDE SEQUENCE [LARGE SCALE GENOMIC DNA]</scope>
    <source>
        <strain evidence="5 6">P9</strain>
    </source>
</reference>
<accession>A0A0C2VML7</accession>
<proteinExistence type="inferred from homology"/>
<dbReference type="GO" id="GO:0008410">
    <property type="term" value="F:CoA-transferase activity"/>
    <property type="evidence" value="ECO:0007669"/>
    <property type="project" value="InterPro"/>
</dbReference>
<dbReference type="InterPro" id="IPR014388">
    <property type="entry name" value="3-oxoacid_CoA-transferase"/>
</dbReference>
<evidence type="ECO:0000256" key="1">
    <source>
        <dbReference type="ARBA" id="ARBA00007154"/>
    </source>
</evidence>
<feature type="active site" description="5-glutamyl coenzyme A thioester intermediate" evidence="4">
    <location>
        <position position="335"/>
    </location>
</feature>
<organism evidence="5 6">
    <name type="scientific">Jeotgalibacillus soli</name>
    <dbReference type="NCBI Taxonomy" id="889306"/>
    <lineage>
        <taxon>Bacteria</taxon>
        <taxon>Bacillati</taxon>
        <taxon>Bacillota</taxon>
        <taxon>Bacilli</taxon>
        <taxon>Bacillales</taxon>
        <taxon>Caryophanaceae</taxon>
        <taxon>Jeotgalibacillus</taxon>
    </lineage>
</organism>
<dbReference type="PANTHER" id="PTHR43293:SF1">
    <property type="entry name" value="ACETATE COA-TRANSFERASE YDIF"/>
    <property type="match status" value="1"/>
</dbReference>
<evidence type="ECO:0008006" key="7">
    <source>
        <dbReference type="Google" id="ProtNLM"/>
    </source>
</evidence>
<dbReference type="Pfam" id="PF01144">
    <property type="entry name" value="CoA_trans"/>
    <property type="match status" value="1"/>
</dbReference>
<evidence type="ECO:0000313" key="6">
    <source>
        <dbReference type="Proteomes" id="UP000031938"/>
    </source>
</evidence>
<dbReference type="Proteomes" id="UP000031938">
    <property type="component" value="Unassembled WGS sequence"/>
</dbReference>
<evidence type="ECO:0000256" key="4">
    <source>
        <dbReference type="PIRSR" id="PIRSR000858-1"/>
    </source>
</evidence>
<dbReference type="PIRSF" id="PIRSF000858">
    <property type="entry name" value="SCOT-t"/>
    <property type="match status" value="1"/>
</dbReference>
<dbReference type="OrthoDB" id="9805230at2"/>